<accession>A0A6C0B6G9</accession>
<dbReference type="Pfam" id="PF19064">
    <property type="entry name" value="DUF5760"/>
    <property type="match status" value="1"/>
</dbReference>
<dbReference type="AlphaFoldDB" id="A0A6C0B6G9"/>
<name>A0A6C0B6G9_9ZZZZ</name>
<reference evidence="1" key="1">
    <citation type="journal article" date="2020" name="Nature">
        <title>Giant virus diversity and host interactions through global metagenomics.</title>
        <authorList>
            <person name="Schulz F."/>
            <person name="Roux S."/>
            <person name="Paez-Espino D."/>
            <person name="Jungbluth S."/>
            <person name="Walsh D.A."/>
            <person name="Denef V.J."/>
            <person name="McMahon K.D."/>
            <person name="Konstantinidis K.T."/>
            <person name="Eloe-Fadrosh E.A."/>
            <person name="Kyrpides N.C."/>
            <person name="Woyke T."/>
        </authorList>
    </citation>
    <scope>NUCLEOTIDE SEQUENCE</scope>
    <source>
        <strain evidence="1">GVMAG-M-3300010157-4</strain>
    </source>
</reference>
<sequence length="125" mass="14675">MASTLNKTELVGSIKEWIRLDNEIRNLNKEIRDRKTQMTKISQNLMSTMKDNNIDEFNVKEGKLIYSKKQVKKPITKKYLTDVLLKYYKGDDEQATELNSFINENREATVKETIRRHVKAPISPE</sequence>
<dbReference type="EMBL" id="MN739084">
    <property type="protein sequence ID" value="QHS87650.1"/>
    <property type="molecule type" value="Genomic_DNA"/>
</dbReference>
<proteinExistence type="predicted"/>
<dbReference type="InterPro" id="IPR043918">
    <property type="entry name" value="DUF5760"/>
</dbReference>
<protein>
    <submittedName>
        <fullName evidence="1">Uncharacterized protein</fullName>
    </submittedName>
</protein>
<organism evidence="1">
    <name type="scientific">viral metagenome</name>
    <dbReference type="NCBI Taxonomy" id="1070528"/>
    <lineage>
        <taxon>unclassified sequences</taxon>
        <taxon>metagenomes</taxon>
        <taxon>organismal metagenomes</taxon>
    </lineage>
</organism>
<evidence type="ECO:0000313" key="1">
    <source>
        <dbReference type="EMBL" id="QHS87650.1"/>
    </source>
</evidence>